<dbReference type="Gene3D" id="3.40.50.720">
    <property type="entry name" value="NAD(P)-binding Rossmann-like Domain"/>
    <property type="match status" value="1"/>
</dbReference>
<dbReference type="PANTHER" id="PTHR12126">
    <property type="entry name" value="NADH-UBIQUINONE OXIDOREDUCTASE 39 KDA SUBUNIT-RELATED"/>
    <property type="match status" value="1"/>
</dbReference>
<accession>A0A0F9JVG6</accession>
<feature type="domain" description="NAD-dependent epimerase/dehydratase" evidence="1">
    <location>
        <begin position="9"/>
        <end position="198"/>
    </location>
</feature>
<organism evidence="2">
    <name type="scientific">marine sediment metagenome</name>
    <dbReference type="NCBI Taxonomy" id="412755"/>
    <lineage>
        <taxon>unclassified sequences</taxon>
        <taxon>metagenomes</taxon>
        <taxon>ecological metagenomes</taxon>
    </lineage>
</organism>
<name>A0A0F9JVG6_9ZZZZ</name>
<dbReference type="Pfam" id="PF01370">
    <property type="entry name" value="Epimerase"/>
    <property type="match status" value="1"/>
</dbReference>
<proteinExistence type="predicted"/>
<gene>
    <name evidence="2" type="ORF">LCGC14_1406890</name>
</gene>
<dbReference type="InterPro" id="IPR036291">
    <property type="entry name" value="NAD(P)-bd_dom_sf"/>
</dbReference>
<dbReference type="EMBL" id="LAZR01009246">
    <property type="protein sequence ID" value="KKM73789.1"/>
    <property type="molecule type" value="Genomic_DNA"/>
</dbReference>
<dbReference type="GO" id="GO:0044877">
    <property type="term" value="F:protein-containing complex binding"/>
    <property type="evidence" value="ECO:0007669"/>
    <property type="project" value="TreeGrafter"/>
</dbReference>
<reference evidence="2" key="1">
    <citation type="journal article" date="2015" name="Nature">
        <title>Complex archaea that bridge the gap between prokaryotes and eukaryotes.</title>
        <authorList>
            <person name="Spang A."/>
            <person name="Saw J.H."/>
            <person name="Jorgensen S.L."/>
            <person name="Zaremba-Niedzwiedzka K."/>
            <person name="Martijn J."/>
            <person name="Lind A.E."/>
            <person name="van Eijk R."/>
            <person name="Schleper C."/>
            <person name="Guy L."/>
            <person name="Ettema T.J."/>
        </authorList>
    </citation>
    <scope>NUCLEOTIDE SEQUENCE</scope>
</reference>
<dbReference type="AlphaFoldDB" id="A0A0F9JVG6"/>
<sequence>MHTKDLHAVTGAFGYSGKYIAQRLLDKGLPVITLTNSIHRENPFGEKIKAYPFNFNAPEKLVQTLSNVAVLYNTYWVRFNYKLFAHADAVKNTITLFDAAKAAGVKRLIHISITNPSEDSHLEYFSGKAKLEKYLQESGISYAILRPTVLFGKEDILINNIAWILRKLPAFAVFGDGQYKLQPIYVDDLAKIAVEQGEKTKNVVINAIGPETFTYKKLVEAIGERIGIKRPILTMSPTLGYIMGMIIGKLVGDIMITREEIEGLMEDLLYVNATPTGTTRLTDWIKEHSNTLGRKYTSELARRIDRKSAYKSN</sequence>
<protein>
    <recommendedName>
        <fullName evidence="1">NAD-dependent epimerase/dehydratase domain-containing protein</fullName>
    </recommendedName>
</protein>
<evidence type="ECO:0000313" key="2">
    <source>
        <dbReference type="EMBL" id="KKM73789.1"/>
    </source>
</evidence>
<dbReference type="SUPFAM" id="SSF51735">
    <property type="entry name" value="NAD(P)-binding Rossmann-fold domains"/>
    <property type="match status" value="1"/>
</dbReference>
<comment type="caution">
    <text evidence="2">The sequence shown here is derived from an EMBL/GenBank/DDBJ whole genome shotgun (WGS) entry which is preliminary data.</text>
</comment>
<dbReference type="PANTHER" id="PTHR12126:SF11">
    <property type="entry name" value="NADH DEHYDROGENASE [UBIQUINONE] 1 ALPHA SUBCOMPLEX SUBUNIT 9, MITOCHONDRIAL"/>
    <property type="match status" value="1"/>
</dbReference>
<evidence type="ECO:0000259" key="1">
    <source>
        <dbReference type="Pfam" id="PF01370"/>
    </source>
</evidence>
<dbReference type="InterPro" id="IPR051207">
    <property type="entry name" value="ComplexI_NDUFA9_subunit"/>
</dbReference>
<dbReference type="InterPro" id="IPR001509">
    <property type="entry name" value="Epimerase_deHydtase"/>
</dbReference>